<accession>A0ACB8TLP8</accession>
<proteinExistence type="predicted"/>
<comment type="caution">
    <text evidence="1">The sequence shown here is derived from an EMBL/GenBank/DDBJ whole genome shotgun (WGS) entry which is preliminary data.</text>
</comment>
<sequence length="155" mass="17737">MGNIMLDETFEGILNGWDHAIKLYETGEGHPHCAGTWQFMSIALLQNTIKLDSILDDVESCFWVLYKTACHSFPFEDPNRPASNMNMFDEHHPQIILGGCVHFVGGDEKYTVLSQRTIQRIRIKSVPPTSALHSFADILSCYHDYRNYENAKDRT</sequence>
<reference evidence="1" key="1">
    <citation type="journal article" date="2021" name="Environ. Microbiol.">
        <title>Gene family expansions and transcriptome signatures uncover fungal adaptations to wood decay.</title>
        <authorList>
            <person name="Hage H."/>
            <person name="Miyauchi S."/>
            <person name="Viragh M."/>
            <person name="Drula E."/>
            <person name="Min B."/>
            <person name="Chaduli D."/>
            <person name="Navarro D."/>
            <person name="Favel A."/>
            <person name="Norest M."/>
            <person name="Lesage-Meessen L."/>
            <person name="Balint B."/>
            <person name="Merenyi Z."/>
            <person name="de Eugenio L."/>
            <person name="Morin E."/>
            <person name="Martinez A.T."/>
            <person name="Baldrian P."/>
            <person name="Stursova M."/>
            <person name="Martinez M.J."/>
            <person name="Novotny C."/>
            <person name="Magnuson J.K."/>
            <person name="Spatafora J.W."/>
            <person name="Maurice S."/>
            <person name="Pangilinan J."/>
            <person name="Andreopoulos W."/>
            <person name="LaButti K."/>
            <person name="Hundley H."/>
            <person name="Na H."/>
            <person name="Kuo A."/>
            <person name="Barry K."/>
            <person name="Lipzen A."/>
            <person name="Henrissat B."/>
            <person name="Riley R."/>
            <person name="Ahrendt S."/>
            <person name="Nagy L.G."/>
            <person name="Grigoriev I.V."/>
            <person name="Martin F."/>
            <person name="Rosso M.N."/>
        </authorList>
    </citation>
    <scope>NUCLEOTIDE SEQUENCE</scope>
    <source>
        <strain evidence="1">CBS 384.51</strain>
    </source>
</reference>
<organism evidence="1 2">
    <name type="scientific">Irpex rosettiformis</name>
    <dbReference type="NCBI Taxonomy" id="378272"/>
    <lineage>
        <taxon>Eukaryota</taxon>
        <taxon>Fungi</taxon>
        <taxon>Dikarya</taxon>
        <taxon>Basidiomycota</taxon>
        <taxon>Agaricomycotina</taxon>
        <taxon>Agaricomycetes</taxon>
        <taxon>Polyporales</taxon>
        <taxon>Irpicaceae</taxon>
        <taxon>Irpex</taxon>
    </lineage>
</organism>
<gene>
    <name evidence="1" type="ORF">BDY19DRAFT_999123</name>
</gene>
<name>A0ACB8TLP8_9APHY</name>
<evidence type="ECO:0000313" key="1">
    <source>
        <dbReference type="EMBL" id="KAI0082898.1"/>
    </source>
</evidence>
<protein>
    <submittedName>
        <fullName evidence="1">Uncharacterized protein</fullName>
    </submittedName>
</protein>
<keyword evidence="2" id="KW-1185">Reference proteome</keyword>
<dbReference type="Proteomes" id="UP001055072">
    <property type="component" value="Unassembled WGS sequence"/>
</dbReference>
<dbReference type="EMBL" id="MU275136">
    <property type="protein sequence ID" value="KAI0082898.1"/>
    <property type="molecule type" value="Genomic_DNA"/>
</dbReference>
<evidence type="ECO:0000313" key="2">
    <source>
        <dbReference type="Proteomes" id="UP001055072"/>
    </source>
</evidence>